<reference evidence="2" key="2">
    <citation type="submission" date="2023-06" db="EMBL/GenBank/DDBJ databases">
        <authorList>
            <person name="Swenson N.G."/>
            <person name="Wegrzyn J.L."/>
            <person name="Mcevoy S.L."/>
        </authorList>
    </citation>
    <scope>NUCLEOTIDE SEQUENCE</scope>
    <source>
        <strain evidence="2">NS2018</strain>
        <tissue evidence="2">Leaf</tissue>
    </source>
</reference>
<organism evidence="2 3">
    <name type="scientific">Acer saccharum</name>
    <name type="common">Sugar maple</name>
    <dbReference type="NCBI Taxonomy" id="4024"/>
    <lineage>
        <taxon>Eukaryota</taxon>
        <taxon>Viridiplantae</taxon>
        <taxon>Streptophyta</taxon>
        <taxon>Embryophyta</taxon>
        <taxon>Tracheophyta</taxon>
        <taxon>Spermatophyta</taxon>
        <taxon>Magnoliopsida</taxon>
        <taxon>eudicotyledons</taxon>
        <taxon>Gunneridae</taxon>
        <taxon>Pentapetalae</taxon>
        <taxon>rosids</taxon>
        <taxon>malvids</taxon>
        <taxon>Sapindales</taxon>
        <taxon>Sapindaceae</taxon>
        <taxon>Hippocastanoideae</taxon>
        <taxon>Acereae</taxon>
        <taxon>Acer</taxon>
    </lineage>
</organism>
<proteinExistence type="predicted"/>
<accession>A0AA39VL95</accession>
<keyword evidence="3" id="KW-1185">Reference proteome</keyword>
<feature type="compositionally biased region" description="Polar residues" evidence="1">
    <location>
        <begin position="53"/>
        <end position="74"/>
    </location>
</feature>
<name>A0AA39VL95_ACESA</name>
<dbReference type="EMBL" id="JAUESC010000384">
    <property type="protein sequence ID" value="KAK0583451.1"/>
    <property type="molecule type" value="Genomic_DNA"/>
</dbReference>
<comment type="caution">
    <text evidence="2">The sequence shown here is derived from an EMBL/GenBank/DDBJ whole genome shotgun (WGS) entry which is preliminary data.</text>
</comment>
<evidence type="ECO:0000256" key="1">
    <source>
        <dbReference type="SAM" id="MobiDB-lite"/>
    </source>
</evidence>
<evidence type="ECO:0000313" key="2">
    <source>
        <dbReference type="EMBL" id="KAK0583451.1"/>
    </source>
</evidence>
<dbReference type="Proteomes" id="UP001168877">
    <property type="component" value="Unassembled WGS sequence"/>
</dbReference>
<dbReference type="AlphaFoldDB" id="A0AA39VL95"/>
<gene>
    <name evidence="2" type="ORF">LWI29_037101</name>
</gene>
<feature type="region of interest" description="Disordered" evidence="1">
    <location>
        <begin position="51"/>
        <end position="89"/>
    </location>
</feature>
<sequence>MLKNLECRPLGRIESFVGTKLEIHSIGEANIEGGVPTNESALHHHLVRATVASAGSESQAGDKNTSQAQPLTTSCKEEYPFSEYEGSIE</sequence>
<reference evidence="2" key="1">
    <citation type="journal article" date="2022" name="Plant J.">
        <title>Strategies of tolerance reflected in two North American maple genomes.</title>
        <authorList>
            <person name="McEvoy S.L."/>
            <person name="Sezen U.U."/>
            <person name="Trouern-Trend A."/>
            <person name="McMahon S.M."/>
            <person name="Schaberg P.G."/>
            <person name="Yang J."/>
            <person name="Wegrzyn J.L."/>
            <person name="Swenson N.G."/>
        </authorList>
    </citation>
    <scope>NUCLEOTIDE SEQUENCE</scope>
    <source>
        <strain evidence="2">NS2018</strain>
    </source>
</reference>
<protein>
    <submittedName>
        <fullName evidence="2">Uncharacterized protein</fullName>
    </submittedName>
</protein>
<evidence type="ECO:0000313" key="3">
    <source>
        <dbReference type="Proteomes" id="UP001168877"/>
    </source>
</evidence>